<evidence type="ECO:0000313" key="4">
    <source>
        <dbReference type="EMBL" id="API60542.1"/>
    </source>
</evidence>
<gene>
    <name evidence="4" type="ORF">BSL82_15665</name>
</gene>
<feature type="domain" description="Peptidase S74" evidence="3">
    <location>
        <begin position="330"/>
        <end position="433"/>
    </location>
</feature>
<dbReference type="Proteomes" id="UP000182063">
    <property type="component" value="Chromosome"/>
</dbReference>
<accession>A0A1L3ZY40</accession>
<dbReference type="KEGG" id="sphj:BSL82_15665"/>
<keyword evidence="5" id="KW-1185">Reference proteome</keyword>
<dbReference type="InterPro" id="IPR030392">
    <property type="entry name" value="S74_ICA"/>
</dbReference>
<evidence type="ECO:0000256" key="1">
    <source>
        <dbReference type="SAM" id="Coils"/>
    </source>
</evidence>
<reference evidence="5" key="1">
    <citation type="submission" date="2016-11" db="EMBL/GenBank/DDBJ databases">
        <title>Complete Genome Sequence of alachlor-degrading Sphingomonas sp. strain JJ-A5.</title>
        <authorList>
            <person name="Lee H."/>
            <person name="Ka J.-O."/>
        </authorList>
    </citation>
    <scope>NUCLEOTIDE SEQUENCE [LARGE SCALE GENOMIC DNA]</scope>
    <source>
        <strain evidence="5">JJ-A5</strain>
    </source>
</reference>
<dbReference type="EMBL" id="CP018221">
    <property type="protein sequence ID" value="API60542.1"/>
    <property type="molecule type" value="Genomic_DNA"/>
</dbReference>
<feature type="region of interest" description="Disordered" evidence="2">
    <location>
        <begin position="1"/>
        <end position="27"/>
    </location>
</feature>
<dbReference type="RefSeq" id="WP_072598207.1">
    <property type="nucleotide sequence ID" value="NZ_CP018221.1"/>
</dbReference>
<evidence type="ECO:0000259" key="3">
    <source>
        <dbReference type="PROSITE" id="PS51688"/>
    </source>
</evidence>
<dbReference type="AlphaFoldDB" id="A0A1L3ZY40"/>
<dbReference type="STRING" id="1921510.BSL82_15665"/>
<feature type="compositionally biased region" description="Polar residues" evidence="2">
    <location>
        <begin position="16"/>
        <end position="27"/>
    </location>
</feature>
<sequence>MSQPTPYSRQFDFTDWSATRPSDQQPGTSLDAELNAVKVTLDAVLANLVQIQRDDGALKNSAVTLDTLATDVLTTLGSGQGWTPRGAWVTATAYEMGDVVAEDGSTYVATVAHTSGTFSTDEAADKWVPIFGAVASGSIADGAVTTAKIADGAVTTAKLGFTSLTLSGSFSAQGGFADGQKFNGNAGIGATPPTWSAFKALSLGSSGNFIAGSSGTTLALGVNAYYDGTDWRRPTDLTASTKFLADSTTFLWSFAAAGAAGGVATFADRMRLTQNSFGGGMLDLYGAAGVLAIRLDTSGTITSTGTYSTTTLNAANMYVHSDGSFMRSTSSLRFKDVLEPVADEWAYKILDAEGIFYKSLCAADNPDWTYYGFGAETIAQLDPRWVFWRTTDEAGEPLAEPVADGVQYERMVVALQHIAKREKARADEAEARLNAIEARLAAAGIA</sequence>
<organism evidence="4 5">
    <name type="scientific">Tardibacter chloracetimidivorans</name>
    <dbReference type="NCBI Taxonomy" id="1921510"/>
    <lineage>
        <taxon>Bacteria</taxon>
        <taxon>Pseudomonadati</taxon>
        <taxon>Pseudomonadota</taxon>
        <taxon>Alphaproteobacteria</taxon>
        <taxon>Sphingomonadales</taxon>
        <taxon>Sphingomonadaceae</taxon>
        <taxon>Tardibacter</taxon>
    </lineage>
</organism>
<proteinExistence type="predicted"/>
<dbReference type="PROSITE" id="PS51688">
    <property type="entry name" value="ICA"/>
    <property type="match status" value="1"/>
</dbReference>
<dbReference type="OrthoDB" id="8266301at2"/>
<protein>
    <recommendedName>
        <fullName evidence="3">Peptidase S74 domain-containing protein</fullName>
    </recommendedName>
</protein>
<evidence type="ECO:0000313" key="5">
    <source>
        <dbReference type="Proteomes" id="UP000182063"/>
    </source>
</evidence>
<keyword evidence="1" id="KW-0175">Coiled coil</keyword>
<dbReference type="Gene3D" id="2.10.10.20">
    <property type="entry name" value="Carbohydrate-binding module superfamily 5/12"/>
    <property type="match status" value="1"/>
</dbReference>
<feature type="coiled-coil region" evidence="1">
    <location>
        <begin position="412"/>
        <end position="446"/>
    </location>
</feature>
<name>A0A1L3ZY40_9SPHN</name>
<evidence type="ECO:0000256" key="2">
    <source>
        <dbReference type="SAM" id="MobiDB-lite"/>
    </source>
</evidence>